<dbReference type="AlphaFoldDB" id="A0AAT9HCW7"/>
<protein>
    <submittedName>
        <fullName evidence="1">Uncharacterized protein</fullName>
    </submittedName>
</protein>
<reference evidence="1" key="2">
    <citation type="submission" date="2024-07" db="EMBL/GenBank/DDBJ databases">
        <title>Streptomyces haneummycinica sp. nov., a new antibiotic-producing actinobacterium isolated from marine sediment.</title>
        <authorList>
            <person name="Uemura M."/>
            <person name="Hamada M."/>
            <person name="Hirano S."/>
            <person name="Kobayashi K."/>
            <person name="Ohshiro T."/>
            <person name="Kobayashi T."/>
            <person name="Terahara T."/>
        </authorList>
    </citation>
    <scope>NUCLEOTIDE SEQUENCE</scope>
    <source>
        <strain evidence="1">KM77-8</strain>
    </source>
</reference>
<evidence type="ECO:0000313" key="1">
    <source>
        <dbReference type="EMBL" id="BFO15289.1"/>
    </source>
</evidence>
<gene>
    <name evidence="1" type="ORF">SHKM778_16770</name>
</gene>
<dbReference type="EMBL" id="AP035768">
    <property type="protein sequence ID" value="BFO15289.1"/>
    <property type="molecule type" value="Genomic_DNA"/>
</dbReference>
<proteinExistence type="predicted"/>
<name>A0AAT9HCW7_9ACTN</name>
<dbReference type="Gene3D" id="2.30.280.20">
    <property type="match status" value="1"/>
</dbReference>
<organism evidence="1">
    <name type="scientific">Streptomyces haneummycinicus</name>
    <dbReference type="NCBI Taxonomy" id="3074435"/>
    <lineage>
        <taxon>Bacteria</taxon>
        <taxon>Bacillati</taxon>
        <taxon>Actinomycetota</taxon>
        <taxon>Actinomycetes</taxon>
        <taxon>Kitasatosporales</taxon>
        <taxon>Streptomycetaceae</taxon>
        <taxon>Streptomyces</taxon>
    </lineage>
</organism>
<sequence>MKVWPFGVPCEVLLSAQNRDPSVPVIDGCRNIHYVTASHALPQIQLSKGINPIARSKNGQRRPAILIRSSPWKAGTAETSWLDVFDLDNGRVRYFGDHRADHTVPVGSTPGNAVLLEALAEHRAPTPSIG</sequence>
<accession>A0AAT9HCW7</accession>
<reference evidence="1" key="1">
    <citation type="submission" date="2024-06" db="EMBL/GenBank/DDBJ databases">
        <authorList>
            <consortium name="consrtm"/>
            <person name="Uemura M."/>
            <person name="Terahara T."/>
        </authorList>
    </citation>
    <scope>NUCLEOTIDE SEQUENCE</scope>
    <source>
        <strain evidence="1">KM77-8</strain>
    </source>
</reference>